<reference evidence="2" key="1">
    <citation type="submission" date="2006-10" db="EMBL/GenBank/DDBJ databases">
        <authorList>
            <person name="Amadeo P."/>
            <person name="Zhao Q."/>
            <person name="Wortman J."/>
            <person name="Fraser-Liggett C."/>
            <person name="Carlton J."/>
        </authorList>
    </citation>
    <scope>NUCLEOTIDE SEQUENCE</scope>
    <source>
        <strain evidence="2">G3</strain>
    </source>
</reference>
<dbReference type="OrthoDB" id="6050183at2759"/>
<dbReference type="InParanoid" id="A2G764"/>
<dbReference type="RefSeq" id="XP_001299934.1">
    <property type="nucleotide sequence ID" value="XM_001299933.1"/>
</dbReference>
<name>A2G764_TRIV3</name>
<protein>
    <recommendedName>
        <fullName evidence="1">RING-type domain-containing protein</fullName>
    </recommendedName>
</protein>
<proteinExistence type="predicted"/>
<dbReference type="SMART" id="SM00184">
    <property type="entry name" value="RING"/>
    <property type="match status" value="2"/>
</dbReference>
<dbReference type="PANTHER" id="PTHR45943:SF2">
    <property type="entry name" value="RING-TYPE DOMAIN-CONTAINING PROTEIN"/>
    <property type="match status" value="1"/>
</dbReference>
<dbReference type="KEGG" id="tva:4744650"/>
<dbReference type="GO" id="GO:0061630">
    <property type="term" value="F:ubiquitin protein ligase activity"/>
    <property type="evidence" value="ECO:0000318"/>
    <property type="project" value="GO_Central"/>
</dbReference>
<organism evidence="2 3">
    <name type="scientific">Trichomonas vaginalis (strain ATCC PRA-98 / G3)</name>
    <dbReference type="NCBI Taxonomy" id="412133"/>
    <lineage>
        <taxon>Eukaryota</taxon>
        <taxon>Metamonada</taxon>
        <taxon>Parabasalia</taxon>
        <taxon>Trichomonadida</taxon>
        <taxon>Trichomonadidae</taxon>
        <taxon>Trichomonas</taxon>
    </lineage>
</organism>
<dbReference type="EMBL" id="DS114530">
    <property type="protein sequence ID" value="EAX87004.1"/>
    <property type="molecule type" value="Genomic_DNA"/>
</dbReference>
<dbReference type="InterPro" id="IPR001841">
    <property type="entry name" value="Znf_RING"/>
</dbReference>
<dbReference type="eggNOG" id="KOG1428">
    <property type="taxonomic scope" value="Eukaryota"/>
</dbReference>
<feature type="domain" description="RING-type" evidence="1">
    <location>
        <begin position="48"/>
        <end position="100"/>
    </location>
</feature>
<evidence type="ECO:0000313" key="2">
    <source>
        <dbReference type="EMBL" id="EAX87004.1"/>
    </source>
</evidence>
<dbReference type="PANTHER" id="PTHR45943">
    <property type="entry name" value="E3 UBIQUITIN-PROTEIN LIGASE MYCBP2"/>
    <property type="match status" value="1"/>
</dbReference>
<dbReference type="Proteomes" id="UP000001542">
    <property type="component" value="Unassembled WGS sequence"/>
</dbReference>
<dbReference type="VEuPathDB" id="TrichDB:TVAG_062080"/>
<accession>A2G764</accession>
<dbReference type="STRING" id="5722.A2G764"/>
<keyword evidence="3" id="KW-1185">Reference proteome</keyword>
<dbReference type="OMA" id="HIDSCPV"/>
<evidence type="ECO:0000259" key="1">
    <source>
        <dbReference type="SMART" id="SM00184"/>
    </source>
</evidence>
<feature type="domain" description="RING-type" evidence="1">
    <location>
        <begin position="266"/>
        <end position="320"/>
    </location>
</feature>
<sequence>MKKSLKSKDKVQISRPSTTQKAASDLHKYTISVQADDNDDFTLIDDCCPICCFGSKIKKPKQRGTLVPHQGHKQICLKCLQKSIEDQKLNYPDNVKCPLCDYIFTKQELMQMHPSFISQLDEQEDSLLSENIYNCKFCGNKFEFVKGNPEDVHDLPNQHLTDEQRKCFAENYICCNKCHITTCHHCHAVPFHSGETCEEHEWFVNGYVCRICGKAANPKNAPNGKIPLLVCDDPKCQEISSKMCTEIHQCGHACVGLLNEKMHPLCPICTFGGSICLHCQKPLIGHLCLVLECGHTIHRDCALEMLREQSSDGILNLPLCPAPGCAQFIWHPSIDEEAKKDITRWVNVMKEINEIANARIITDGIQFHPDVKSKLSPYAFEGENASISWVLKEMRFAVCNKHDIPIYFPCGWKVDEIKDISGFCPMCKNYLFPVCPTCGYKWMQFKCNRCCSVGVRLKIVDEQPCWFCNICKEMPSNDTCACKGNCQFYPHPNTLTIYYGYCMKCQKIITKGKHYI</sequence>
<dbReference type="VEuPathDB" id="TrichDB:TVAGG3_0922960"/>
<dbReference type="GO" id="GO:0005634">
    <property type="term" value="C:nucleus"/>
    <property type="evidence" value="ECO:0000318"/>
    <property type="project" value="GO_Central"/>
</dbReference>
<evidence type="ECO:0000313" key="3">
    <source>
        <dbReference type="Proteomes" id="UP000001542"/>
    </source>
</evidence>
<dbReference type="GO" id="GO:0005886">
    <property type="term" value="C:plasma membrane"/>
    <property type="evidence" value="ECO:0000318"/>
    <property type="project" value="GO_Central"/>
</dbReference>
<dbReference type="AlphaFoldDB" id="A2G764"/>
<reference evidence="2" key="2">
    <citation type="journal article" date="2007" name="Science">
        <title>Draft genome sequence of the sexually transmitted pathogen Trichomonas vaginalis.</title>
        <authorList>
            <person name="Carlton J.M."/>
            <person name="Hirt R.P."/>
            <person name="Silva J.C."/>
            <person name="Delcher A.L."/>
            <person name="Schatz M."/>
            <person name="Zhao Q."/>
            <person name="Wortman J.R."/>
            <person name="Bidwell S.L."/>
            <person name="Alsmark U.C.M."/>
            <person name="Besteiro S."/>
            <person name="Sicheritz-Ponten T."/>
            <person name="Noel C.J."/>
            <person name="Dacks J.B."/>
            <person name="Foster P.G."/>
            <person name="Simillion C."/>
            <person name="Van de Peer Y."/>
            <person name="Miranda-Saavedra D."/>
            <person name="Barton G.J."/>
            <person name="Westrop G.D."/>
            <person name="Mueller S."/>
            <person name="Dessi D."/>
            <person name="Fiori P.L."/>
            <person name="Ren Q."/>
            <person name="Paulsen I."/>
            <person name="Zhang H."/>
            <person name="Bastida-Corcuera F.D."/>
            <person name="Simoes-Barbosa A."/>
            <person name="Brown M.T."/>
            <person name="Hayes R.D."/>
            <person name="Mukherjee M."/>
            <person name="Okumura C.Y."/>
            <person name="Schneider R."/>
            <person name="Smith A.J."/>
            <person name="Vanacova S."/>
            <person name="Villalvazo M."/>
            <person name="Haas B.J."/>
            <person name="Pertea M."/>
            <person name="Feldblyum T.V."/>
            <person name="Utterback T.R."/>
            <person name="Shu C.L."/>
            <person name="Osoegawa K."/>
            <person name="de Jong P.J."/>
            <person name="Hrdy I."/>
            <person name="Horvathova L."/>
            <person name="Zubacova Z."/>
            <person name="Dolezal P."/>
            <person name="Malik S.B."/>
            <person name="Logsdon J.M. Jr."/>
            <person name="Henze K."/>
            <person name="Gupta A."/>
            <person name="Wang C.C."/>
            <person name="Dunne R.L."/>
            <person name="Upcroft J.A."/>
            <person name="Upcroft P."/>
            <person name="White O."/>
            <person name="Salzberg S.L."/>
            <person name="Tang P."/>
            <person name="Chiu C.-H."/>
            <person name="Lee Y.-S."/>
            <person name="Embley T.M."/>
            <person name="Coombs G.H."/>
            <person name="Mottram J.C."/>
            <person name="Tachezy J."/>
            <person name="Fraser-Liggett C.M."/>
            <person name="Johnson P.J."/>
        </authorList>
    </citation>
    <scope>NUCLEOTIDE SEQUENCE [LARGE SCALE GENOMIC DNA]</scope>
    <source>
        <strain evidence="2">G3</strain>
    </source>
</reference>
<gene>
    <name evidence="2" type="ORF">TVAG_062080</name>
</gene>